<dbReference type="Proteomes" id="UP000002008">
    <property type="component" value="Chromosome"/>
</dbReference>
<evidence type="ECO:0000313" key="3">
    <source>
        <dbReference type="Proteomes" id="UP000002008"/>
    </source>
</evidence>
<dbReference type="KEGG" id="cau:Caur_1716"/>
<dbReference type="PATRIC" id="fig|324602.8.peg.1956"/>
<dbReference type="EMBL" id="CP000909">
    <property type="protein sequence ID" value="ABY34933.1"/>
    <property type="molecule type" value="Genomic_DNA"/>
</dbReference>
<reference evidence="3" key="1">
    <citation type="journal article" date="2011" name="BMC Genomics">
        <title>Complete genome sequence of the filamentous anoxygenic phototrophic bacterium Chloroflexus aurantiacus.</title>
        <authorList>
            <person name="Tang K.H."/>
            <person name="Barry K."/>
            <person name="Chertkov O."/>
            <person name="Dalin E."/>
            <person name="Han C.S."/>
            <person name="Hauser L.J."/>
            <person name="Honchak B.M."/>
            <person name="Karbach L.E."/>
            <person name="Land M.L."/>
            <person name="Lapidus A."/>
            <person name="Larimer F.W."/>
            <person name="Mikhailova N."/>
            <person name="Pitluck S."/>
            <person name="Pierson B.K."/>
            <person name="Blankenship R.E."/>
        </authorList>
    </citation>
    <scope>NUCLEOTIDE SEQUENCE [LARGE SCALE GENOMIC DNA]</scope>
    <source>
        <strain evidence="3">ATCC 29366 / DSM 635 / J-10-fl</strain>
    </source>
</reference>
<accession>A9WCE2</accession>
<gene>
    <name evidence="2" type="ordered locus">Caur_1716</name>
</gene>
<dbReference type="PROSITE" id="PS51186">
    <property type="entry name" value="GNAT"/>
    <property type="match status" value="1"/>
</dbReference>
<dbReference type="PANTHER" id="PTHR43415:SF3">
    <property type="entry name" value="GNAT-FAMILY ACETYLTRANSFERASE"/>
    <property type="match status" value="1"/>
</dbReference>
<dbReference type="PANTHER" id="PTHR43415">
    <property type="entry name" value="SPERMIDINE N(1)-ACETYLTRANSFERASE"/>
    <property type="match status" value="1"/>
</dbReference>
<dbReference type="Pfam" id="PF13302">
    <property type="entry name" value="Acetyltransf_3"/>
    <property type="match status" value="1"/>
</dbReference>
<sequence>MIGGGVEQEAEKRELLGERVKIRPWRRADTLMQERWPRYSEPFSSLWNIPRPYQADRDDQFWTGATEAWAIELRSGTLIGRLSLREIDRQRQSARLGISLAQPYVGQGFGGEALRLFLAYYFGSLGYQRMVLDVAAFNRRAVRCYQRLGFVGLGSEWRHVGNEPVLRLLDEEQYQHLRPYFRRNRFDAQVEFYEMELTREAWLAAGGALI</sequence>
<proteinExistence type="predicted"/>
<keyword evidence="3" id="KW-1185">Reference proteome</keyword>
<dbReference type="InParanoid" id="A9WCE2"/>
<name>A9WCE2_CHLAA</name>
<feature type="domain" description="N-acetyltransferase" evidence="1">
    <location>
        <begin position="20"/>
        <end position="171"/>
    </location>
</feature>
<dbReference type="GO" id="GO:0008999">
    <property type="term" value="F:protein-N-terminal-alanine acetyltransferase activity"/>
    <property type="evidence" value="ECO:0000318"/>
    <property type="project" value="GO_Central"/>
</dbReference>
<dbReference type="InterPro" id="IPR000182">
    <property type="entry name" value="GNAT_dom"/>
</dbReference>
<dbReference type="Gene3D" id="3.40.630.30">
    <property type="match status" value="1"/>
</dbReference>
<dbReference type="HOGENOM" id="CLU_013985_16_0_0"/>
<protein>
    <submittedName>
        <fullName evidence="2">GCN5-related N-acetyltransferase</fullName>
    </submittedName>
</protein>
<dbReference type="AlphaFoldDB" id="A9WCE2"/>
<dbReference type="EnsemblBacteria" id="ABY34933">
    <property type="protein sequence ID" value="ABY34933"/>
    <property type="gene ID" value="Caur_1716"/>
</dbReference>
<dbReference type="InterPro" id="IPR016181">
    <property type="entry name" value="Acyl_CoA_acyltransferase"/>
</dbReference>
<evidence type="ECO:0000259" key="1">
    <source>
        <dbReference type="PROSITE" id="PS51186"/>
    </source>
</evidence>
<organism evidence="2 3">
    <name type="scientific">Chloroflexus aurantiacus (strain ATCC 29366 / DSM 635 / J-10-fl)</name>
    <dbReference type="NCBI Taxonomy" id="324602"/>
    <lineage>
        <taxon>Bacteria</taxon>
        <taxon>Bacillati</taxon>
        <taxon>Chloroflexota</taxon>
        <taxon>Chloroflexia</taxon>
        <taxon>Chloroflexales</taxon>
        <taxon>Chloroflexineae</taxon>
        <taxon>Chloroflexaceae</taxon>
        <taxon>Chloroflexus</taxon>
    </lineage>
</organism>
<evidence type="ECO:0000313" key="2">
    <source>
        <dbReference type="EMBL" id="ABY34933.1"/>
    </source>
</evidence>
<dbReference type="eggNOG" id="COG1670">
    <property type="taxonomic scope" value="Bacteria"/>
</dbReference>
<dbReference type="STRING" id="324602.Caur_1716"/>
<dbReference type="SUPFAM" id="SSF55729">
    <property type="entry name" value="Acyl-CoA N-acyltransferases (Nat)"/>
    <property type="match status" value="1"/>
</dbReference>